<accession>A0AA38GGJ0</accession>
<dbReference type="FunFam" id="3.80.10.10:FF:000041">
    <property type="entry name" value="LRR receptor-like serine/threonine-protein kinase ERECTA"/>
    <property type="match status" value="1"/>
</dbReference>
<dbReference type="PANTHER" id="PTHR48060:SF21">
    <property type="entry name" value="L DOMAIN-LIKE PROTEIN"/>
    <property type="match status" value="1"/>
</dbReference>
<evidence type="ECO:0000256" key="6">
    <source>
        <dbReference type="ARBA" id="ARBA00023180"/>
    </source>
</evidence>
<comment type="subcellular location">
    <subcellularLocation>
        <location evidence="1">Cell membrane</location>
    </subcellularLocation>
</comment>
<protein>
    <submittedName>
        <fullName evidence="7">Uncharacterized protein</fullName>
    </submittedName>
</protein>
<dbReference type="Gene3D" id="1.10.510.10">
    <property type="entry name" value="Transferase(Phosphotransferase) domain 1"/>
    <property type="match status" value="1"/>
</dbReference>
<proteinExistence type="predicted"/>
<keyword evidence="4" id="KW-0732">Signal</keyword>
<dbReference type="AlphaFoldDB" id="A0AA38GGJ0"/>
<dbReference type="SUPFAM" id="SSF56112">
    <property type="entry name" value="Protein kinase-like (PK-like)"/>
    <property type="match status" value="1"/>
</dbReference>
<keyword evidence="2" id="KW-0472">Membrane</keyword>
<dbReference type="InterPro" id="IPR011009">
    <property type="entry name" value="Kinase-like_dom_sf"/>
</dbReference>
<dbReference type="Pfam" id="PF00560">
    <property type="entry name" value="LRR_1"/>
    <property type="match status" value="2"/>
</dbReference>
<keyword evidence="8" id="KW-1185">Reference proteome</keyword>
<sequence>MLASLQTLNLGDNWLSGKIPDSLGNCSQLEFLILNNNQLNGNVPIELGKFIFLERIILDSNRLVSGSSSSLNFLTDLTNCSHLEQVKMSHNNLSGTLPPSIGHLSSGLSVLQLAYNKIRANIPKMITNVTNLTYLDLGYNLLSGHIPSGIRRLHKLERLNLSGNRLEGSLPEEIGGMIELVDFSHNDLVGNIPGEFMASVVNLQFYLNMSWNKLQGHLPGETGKIASAQTINISGNQLDGMISAAIENCIALEHLDLSHNAIEGPIPDTLGKLQNLESIDLFFNSLSANGSLEKHLYPNSNEEDVCGFNLGECSDVANAMEYLHYDFPVQVVQCVLKPSNVLLDANMTALVSDFGISRLASLTNSMDSQSTIFSLRGSIGYIAPANDPTENVAFDSTNSCIVMSGVSLRFSQTVGMFSIVVVAIADKEHLASPRSYFVFSLTAKPVIRKLEPATTVDANLWTKESYIICNENCKTMYMVSRKALVSIKIVNCNGARHGSSMKSWVSKEIGNGKKATSGSLYEEEHVQYPFNPTSQINGKGGARRLDLDGDRSLLAHTEEGVFIRPEERVSLFEGEKALARGIPREKSRVAQGSGDLFHFPSSITRTEQFKQDILSFYDPLPDNIPFKPEDRRSISFDPWKEELTKTPFPYPLFANLANLGQPLQTLNLEQAANNGK</sequence>
<dbReference type="Pfam" id="PF13855">
    <property type="entry name" value="LRR_8"/>
    <property type="match status" value="2"/>
</dbReference>
<organism evidence="7 8">
    <name type="scientific">Taxus chinensis</name>
    <name type="common">Chinese yew</name>
    <name type="synonym">Taxus wallichiana var. chinensis</name>
    <dbReference type="NCBI Taxonomy" id="29808"/>
    <lineage>
        <taxon>Eukaryota</taxon>
        <taxon>Viridiplantae</taxon>
        <taxon>Streptophyta</taxon>
        <taxon>Embryophyta</taxon>
        <taxon>Tracheophyta</taxon>
        <taxon>Spermatophyta</taxon>
        <taxon>Pinopsida</taxon>
        <taxon>Pinidae</taxon>
        <taxon>Conifers II</taxon>
        <taxon>Cupressales</taxon>
        <taxon>Taxaceae</taxon>
        <taxon>Taxus</taxon>
    </lineage>
</organism>
<evidence type="ECO:0000256" key="3">
    <source>
        <dbReference type="ARBA" id="ARBA00022614"/>
    </source>
</evidence>
<keyword evidence="2" id="KW-1003">Cell membrane</keyword>
<reference evidence="7 8" key="1">
    <citation type="journal article" date="2021" name="Nat. Plants">
        <title>The Taxus genome provides insights into paclitaxel biosynthesis.</title>
        <authorList>
            <person name="Xiong X."/>
            <person name="Gou J."/>
            <person name="Liao Q."/>
            <person name="Li Y."/>
            <person name="Zhou Q."/>
            <person name="Bi G."/>
            <person name="Li C."/>
            <person name="Du R."/>
            <person name="Wang X."/>
            <person name="Sun T."/>
            <person name="Guo L."/>
            <person name="Liang H."/>
            <person name="Lu P."/>
            <person name="Wu Y."/>
            <person name="Zhang Z."/>
            <person name="Ro D.K."/>
            <person name="Shang Y."/>
            <person name="Huang S."/>
            <person name="Yan J."/>
        </authorList>
    </citation>
    <scope>NUCLEOTIDE SEQUENCE [LARGE SCALE GENOMIC DNA]</scope>
    <source>
        <strain evidence="7">Ta-2019</strain>
    </source>
</reference>
<dbReference type="PANTHER" id="PTHR48060">
    <property type="entry name" value="DNA DAMAGE-REPAIR/TOLERATION PROTEIN DRT100"/>
    <property type="match status" value="1"/>
</dbReference>
<evidence type="ECO:0000256" key="1">
    <source>
        <dbReference type="ARBA" id="ARBA00004236"/>
    </source>
</evidence>
<dbReference type="InterPro" id="IPR032675">
    <property type="entry name" value="LRR_dom_sf"/>
</dbReference>
<dbReference type="GO" id="GO:0005886">
    <property type="term" value="C:plasma membrane"/>
    <property type="evidence" value="ECO:0007669"/>
    <property type="project" value="UniProtKB-SubCell"/>
</dbReference>
<dbReference type="EMBL" id="JAHRHJ020000003">
    <property type="protein sequence ID" value="KAH9323022.1"/>
    <property type="molecule type" value="Genomic_DNA"/>
</dbReference>
<keyword evidence="5" id="KW-0677">Repeat</keyword>
<dbReference type="Gene3D" id="3.80.10.10">
    <property type="entry name" value="Ribonuclease Inhibitor"/>
    <property type="match status" value="2"/>
</dbReference>
<evidence type="ECO:0000256" key="4">
    <source>
        <dbReference type="ARBA" id="ARBA00022729"/>
    </source>
</evidence>
<keyword evidence="3" id="KW-0433">Leucine-rich repeat</keyword>
<evidence type="ECO:0000313" key="7">
    <source>
        <dbReference type="EMBL" id="KAH9323022.1"/>
    </source>
</evidence>
<evidence type="ECO:0000256" key="2">
    <source>
        <dbReference type="ARBA" id="ARBA00022475"/>
    </source>
</evidence>
<dbReference type="InterPro" id="IPR003591">
    <property type="entry name" value="Leu-rich_rpt_typical-subtyp"/>
</dbReference>
<dbReference type="FunFam" id="3.80.10.10:FF:000383">
    <property type="entry name" value="Leucine-rich repeat receptor protein kinase EMS1"/>
    <property type="match status" value="1"/>
</dbReference>
<dbReference type="InterPro" id="IPR053211">
    <property type="entry name" value="DNA_repair-toleration"/>
</dbReference>
<dbReference type="InterPro" id="IPR001611">
    <property type="entry name" value="Leu-rich_rpt"/>
</dbReference>
<dbReference type="SMART" id="SM00369">
    <property type="entry name" value="LRR_TYP"/>
    <property type="match status" value="3"/>
</dbReference>
<evidence type="ECO:0000313" key="8">
    <source>
        <dbReference type="Proteomes" id="UP000824469"/>
    </source>
</evidence>
<dbReference type="Proteomes" id="UP000824469">
    <property type="component" value="Unassembled WGS sequence"/>
</dbReference>
<gene>
    <name evidence="7" type="ORF">KI387_017661</name>
</gene>
<dbReference type="SUPFAM" id="SSF52047">
    <property type="entry name" value="RNI-like"/>
    <property type="match status" value="1"/>
</dbReference>
<name>A0AA38GGJ0_TAXCH</name>
<evidence type="ECO:0000256" key="5">
    <source>
        <dbReference type="ARBA" id="ARBA00022737"/>
    </source>
</evidence>
<comment type="caution">
    <text evidence="7">The sequence shown here is derived from an EMBL/GenBank/DDBJ whole genome shotgun (WGS) entry which is preliminary data.</text>
</comment>
<keyword evidence="6" id="KW-0325">Glycoprotein</keyword>